<dbReference type="PANTHER" id="PTHR23513:SF6">
    <property type="entry name" value="MAJOR FACILITATOR SUPERFAMILY ASSOCIATED DOMAIN-CONTAINING PROTEIN"/>
    <property type="match status" value="1"/>
</dbReference>
<comment type="caution">
    <text evidence="7">The sequence shown here is derived from an EMBL/GenBank/DDBJ whole genome shotgun (WGS) entry which is preliminary data.</text>
</comment>
<evidence type="ECO:0000256" key="1">
    <source>
        <dbReference type="ARBA" id="ARBA00004651"/>
    </source>
</evidence>
<sequence>MPARQLDPRSRIHLSTVALANLADGVVATGVPLLAITLTRSPGLIGVLTAAVWLPWLLAGIPAGVLVDRWDRRRTMLVALGQRAALLAAVAMVGAAGALSIWWLIGFALAYGFTEVFTDLAAQAQVPALVGRDGVALRSANSRLLAVEQTAGGFVAPPVAGLLVAVGAAWVTGVPALIVAGAVVVLALGLRGGFTAPRAAADVVPAAAGATRRGAMRRDLGEGLSVLWRHRVLRPLLIAAGLWNFGSTALSAVFVLWMVGPGSAAGLTPQAFSLVLLAMPVGGLLGSVVAGPVTARWSEMRVLVACWGAAALVNLLPLLWPAAWSFALFLMCAGVFGVVGNVVSGSLRPRMVEERLLGRVHGAARVIGFGAMPLGAVAGGQVAQWFGIPAVFLTVVVLMLLSTAIVAVRVPQSVVDRWELRPTDSAAAEPDSAPVAA</sequence>
<dbReference type="PROSITE" id="PS50850">
    <property type="entry name" value="MFS"/>
    <property type="match status" value="1"/>
</dbReference>
<accession>A0A1C0AN52</accession>
<dbReference type="EMBL" id="MBQD01000020">
    <property type="protein sequence ID" value="OCL34781.1"/>
    <property type="molecule type" value="Genomic_DNA"/>
</dbReference>
<evidence type="ECO:0000256" key="3">
    <source>
        <dbReference type="ARBA" id="ARBA00022692"/>
    </source>
</evidence>
<keyword evidence="8" id="KW-1185">Reference proteome</keyword>
<organism evidence="7 8">
    <name type="scientific">Tessaracoccus lapidicaptus</name>
    <dbReference type="NCBI Taxonomy" id="1427523"/>
    <lineage>
        <taxon>Bacteria</taxon>
        <taxon>Bacillati</taxon>
        <taxon>Actinomycetota</taxon>
        <taxon>Actinomycetes</taxon>
        <taxon>Propionibacteriales</taxon>
        <taxon>Propionibacteriaceae</taxon>
        <taxon>Tessaracoccus</taxon>
    </lineage>
</organism>
<name>A0A1C0AN52_9ACTN</name>
<dbReference type="InterPro" id="IPR011701">
    <property type="entry name" value="MFS"/>
</dbReference>
<dbReference type="RefSeq" id="WP_068751463.1">
    <property type="nucleotide sequence ID" value="NZ_LR214441.1"/>
</dbReference>
<dbReference type="SUPFAM" id="SSF103473">
    <property type="entry name" value="MFS general substrate transporter"/>
    <property type="match status" value="1"/>
</dbReference>
<proteinExistence type="predicted"/>
<dbReference type="Gene3D" id="1.20.1250.20">
    <property type="entry name" value="MFS general substrate transporter like domains"/>
    <property type="match status" value="1"/>
</dbReference>
<dbReference type="GO" id="GO:0022857">
    <property type="term" value="F:transmembrane transporter activity"/>
    <property type="evidence" value="ECO:0007669"/>
    <property type="project" value="InterPro"/>
</dbReference>
<comment type="subcellular location">
    <subcellularLocation>
        <location evidence="1">Cell membrane</location>
        <topology evidence="1">Multi-pass membrane protein</topology>
    </subcellularLocation>
</comment>
<protein>
    <submittedName>
        <fullName evidence="7">MFS transporter</fullName>
    </submittedName>
</protein>
<evidence type="ECO:0000259" key="6">
    <source>
        <dbReference type="PROSITE" id="PS50850"/>
    </source>
</evidence>
<evidence type="ECO:0000256" key="5">
    <source>
        <dbReference type="ARBA" id="ARBA00023136"/>
    </source>
</evidence>
<dbReference type="InterPro" id="IPR020846">
    <property type="entry name" value="MFS_dom"/>
</dbReference>
<reference evidence="8" key="1">
    <citation type="submission" date="2016-07" db="EMBL/GenBank/DDBJ databases">
        <authorList>
            <person name="Florea S."/>
            <person name="Webb J.S."/>
            <person name="Jaromczyk J."/>
            <person name="Schardl C.L."/>
        </authorList>
    </citation>
    <scope>NUCLEOTIDE SEQUENCE [LARGE SCALE GENOMIC DNA]</scope>
    <source>
        <strain evidence="8">IPBSL-7</strain>
    </source>
</reference>
<dbReference type="PANTHER" id="PTHR23513">
    <property type="entry name" value="INTEGRAL MEMBRANE EFFLUX PROTEIN-RELATED"/>
    <property type="match status" value="1"/>
</dbReference>
<evidence type="ECO:0000313" key="7">
    <source>
        <dbReference type="EMBL" id="OCL34781.1"/>
    </source>
</evidence>
<feature type="domain" description="Major facilitator superfamily (MFS) profile" evidence="6">
    <location>
        <begin position="1"/>
        <end position="414"/>
    </location>
</feature>
<keyword evidence="5" id="KW-0472">Membrane</keyword>
<evidence type="ECO:0000256" key="4">
    <source>
        <dbReference type="ARBA" id="ARBA00022989"/>
    </source>
</evidence>
<keyword evidence="4" id="KW-1133">Transmembrane helix</keyword>
<dbReference type="CDD" id="cd06173">
    <property type="entry name" value="MFS_MefA_like"/>
    <property type="match status" value="1"/>
</dbReference>
<dbReference type="GO" id="GO:0005886">
    <property type="term" value="C:plasma membrane"/>
    <property type="evidence" value="ECO:0007669"/>
    <property type="project" value="UniProtKB-SubCell"/>
</dbReference>
<dbReference type="Proteomes" id="UP000093501">
    <property type="component" value="Unassembled WGS sequence"/>
</dbReference>
<dbReference type="Pfam" id="PF07690">
    <property type="entry name" value="MFS_1"/>
    <property type="match status" value="2"/>
</dbReference>
<evidence type="ECO:0000313" key="8">
    <source>
        <dbReference type="Proteomes" id="UP000093501"/>
    </source>
</evidence>
<dbReference type="AlphaFoldDB" id="A0A1C0AN52"/>
<keyword evidence="3" id="KW-0812">Transmembrane</keyword>
<keyword evidence="2" id="KW-1003">Cell membrane</keyword>
<dbReference type="InterPro" id="IPR036259">
    <property type="entry name" value="MFS_trans_sf"/>
</dbReference>
<gene>
    <name evidence="7" type="ORF">BCR15_02040</name>
</gene>
<evidence type="ECO:0000256" key="2">
    <source>
        <dbReference type="ARBA" id="ARBA00022475"/>
    </source>
</evidence>